<dbReference type="Pfam" id="PF00153">
    <property type="entry name" value="Mito_carr"/>
    <property type="match status" value="3"/>
</dbReference>
<feature type="repeat" description="Solcar" evidence="12">
    <location>
        <begin position="262"/>
        <end position="353"/>
    </location>
</feature>
<evidence type="ECO:0000256" key="9">
    <source>
        <dbReference type="ARBA" id="ARBA00022989"/>
    </source>
</evidence>
<keyword evidence="9" id="KW-1133">Transmembrane helix</keyword>
<feature type="repeat" description="Solcar" evidence="12">
    <location>
        <begin position="155"/>
        <end position="251"/>
    </location>
</feature>
<keyword evidence="10" id="KW-0496">Mitochondrion</keyword>
<dbReference type="PROSITE" id="PS50920">
    <property type="entry name" value="SOLCAR"/>
    <property type="match status" value="3"/>
</dbReference>
<evidence type="ECO:0000256" key="1">
    <source>
        <dbReference type="ARBA" id="ARBA00004448"/>
    </source>
</evidence>
<evidence type="ECO:0000256" key="7">
    <source>
        <dbReference type="ARBA" id="ARBA00022792"/>
    </source>
</evidence>
<sequence length="372" mass="40226">MAAAFATTAPHPEHPPDISQRTGMPGSLSPQTAVSAVARPSPPPTYVLSWTPNAPWRHIPLPPASAFIAGALAGAASRTVVSPLERLKILLQVQGASAQYKGVWHGLTKMWREEGFKGYMRGNGINVLRIAPYSAVQFSSYELFKSALRGEDGSMDTPRRLTAGSLAGICSVVSTYPLDLVRSRLSVESASLGMKEGRTDGRSTGIVRMTLKVMREEGGVKALYRGLVPTSAGVAPYVAFNFASYELLKIQLVDHNSDHHEPGTFAKLLCGGVAGAVSQTLTYPADLLRRRMQMVGLKSQALGYEYTGAWNAVFSIVRQDGIKGLYRGLWPNLLKCAPSIGVSFAVYEWSKETLDDYFDDDDHDEAADSSEA</sequence>
<evidence type="ECO:0000313" key="15">
    <source>
        <dbReference type="EMBL" id="CDR36097.1"/>
    </source>
</evidence>
<dbReference type="Gene3D" id="1.50.40.10">
    <property type="entry name" value="Mitochondrial carrier domain"/>
    <property type="match status" value="1"/>
</dbReference>
<evidence type="ECO:0000256" key="8">
    <source>
        <dbReference type="ARBA" id="ARBA00022837"/>
    </source>
</evidence>
<accession>A0A061AEZ3</accession>
<keyword evidence="8" id="KW-0106">Calcium</keyword>
<dbReference type="InterPro" id="IPR002167">
    <property type="entry name" value="GDC-like"/>
</dbReference>
<evidence type="ECO:0000256" key="13">
    <source>
        <dbReference type="RuleBase" id="RU000488"/>
    </source>
</evidence>
<keyword evidence="11 12" id="KW-0472">Membrane</keyword>
<evidence type="ECO:0000256" key="14">
    <source>
        <dbReference type="SAM" id="MobiDB-lite"/>
    </source>
</evidence>
<dbReference type="PRINTS" id="PR00926">
    <property type="entry name" value="MITOCARRIER"/>
</dbReference>
<organism evidence="15">
    <name type="scientific">Rhodotorula toruloides</name>
    <name type="common">Yeast</name>
    <name type="synonym">Rhodosporidium toruloides</name>
    <dbReference type="NCBI Taxonomy" id="5286"/>
    <lineage>
        <taxon>Eukaryota</taxon>
        <taxon>Fungi</taxon>
        <taxon>Dikarya</taxon>
        <taxon>Basidiomycota</taxon>
        <taxon>Pucciniomycotina</taxon>
        <taxon>Microbotryomycetes</taxon>
        <taxon>Sporidiobolales</taxon>
        <taxon>Sporidiobolaceae</taxon>
        <taxon>Rhodotorula</taxon>
    </lineage>
</organism>
<evidence type="ECO:0000256" key="3">
    <source>
        <dbReference type="ARBA" id="ARBA00022448"/>
    </source>
</evidence>
<evidence type="ECO:0000256" key="2">
    <source>
        <dbReference type="ARBA" id="ARBA00006375"/>
    </source>
</evidence>
<proteinExistence type="inferred from homology"/>
<feature type="region of interest" description="Disordered" evidence="14">
    <location>
        <begin position="1"/>
        <end position="38"/>
    </location>
</feature>
<dbReference type="OrthoDB" id="270584at2759"/>
<reference evidence="15" key="1">
    <citation type="journal article" date="2014" name="Genome Announc.">
        <title>Draft genome sequence of Rhodosporidium toruloides CECT1137, an oleaginous yeast of biotechnological interest.</title>
        <authorList>
            <person name="Morin N."/>
            <person name="Calcas X."/>
            <person name="Devillers H."/>
            <person name="Durrens P."/>
            <person name="Sherman D.J."/>
            <person name="Nicaud J.-M."/>
            <person name="Neuveglise C."/>
        </authorList>
    </citation>
    <scope>NUCLEOTIDE SEQUENCE</scope>
    <source>
        <strain evidence="15">CECT1137</strain>
    </source>
</reference>
<dbReference type="InterPro" id="IPR002067">
    <property type="entry name" value="MCP"/>
</dbReference>
<dbReference type="EMBL" id="LK052936">
    <property type="protein sequence ID" value="CDR36097.1"/>
    <property type="molecule type" value="Genomic_DNA"/>
</dbReference>
<evidence type="ECO:0000256" key="10">
    <source>
        <dbReference type="ARBA" id="ARBA00023128"/>
    </source>
</evidence>
<gene>
    <name evidence="15" type="ORF">RHTO0S_01e14202g</name>
</gene>
<evidence type="ECO:0000256" key="6">
    <source>
        <dbReference type="ARBA" id="ARBA00022737"/>
    </source>
</evidence>
<comment type="similarity">
    <text evidence="2 13">Belongs to the mitochondrial carrier (TC 2.A.29) family.</text>
</comment>
<dbReference type="AlphaFoldDB" id="A0A061AEZ3"/>
<keyword evidence="7" id="KW-0999">Mitochondrion inner membrane</keyword>
<keyword evidence="3 13" id="KW-0813">Transport</keyword>
<dbReference type="PRINTS" id="PR00928">
    <property type="entry name" value="GRAVESDC"/>
</dbReference>
<dbReference type="GO" id="GO:0005743">
    <property type="term" value="C:mitochondrial inner membrane"/>
    <property type="evidence" value="ECO:0007669"/>
    <property type="project" value="UniProtKB-SubCell"/>
</dbReference>
<comment type="subcellular location">
    <subcellularLocation>
        <location evidence="1">Mitochondrion inner membrane</location>
        <topology evidence="1">Multi-pass membrane protein</topology>
    </subcellularLocation>
</comment>
<evidence type="ECO:0000256" key="12">
    <source>
        <dbReference type="PROSITE-ProRule" id="PRU00282"/>
    </source>
</evidence>
<evidence type="ECO:0000256" key="11">
    <source>
        <dbReference type="ARBA" id="ARBA00023136"/>
    </source>
</evidence>
<protein>
    <submittedName>
        <fullName evidence="15">RHTO0S01e14202g1_1</fullName>
    </submittedName>
</protein>
<dbReference type="InterPro" id="IPR018108">
    <property type="entry name" value="MCP_transmembrane"/>
</dbReference>
<keyword evidence="5" id="KW-0479">Metal-binding</keyword>
<name>A0A061AEZ3_RHOTO</name>
<dbReference type="SUPFAM" id="SSF103506">
    <property type="entry name" value="Mitochondrial carrier"/>
    <property type="match status" value="1"/>
</dbReference>
<dbReference type="FunFam" id="1.50.40.10:FF:000016">
    <property type="entry name" value="Solute carrier family 25 member 23"/>
    <property type="match status" value="1"/>
</dbReference>
<feature type="repeat" description="Solcar" evidence="12">
    <location>
        <begin position="61"/>
        <end position="147"/>
    </location>
</feature>
<keyword evidence="6" id="KW-0677">Repeat</keyword>
<dbReference type="PANTHER" id="PTHR24089">
    <property type="entry name" value="SOLUTE CARRIER FAMILY 25"/>
    <property type="match status" value="1"/>
</dbReference>
<dbReference type="GO" id="GO:0046872">
    <property type="term" value="F:metal ion binding"/>
    <property type="evidence" value="ECO:0007669"/>
    <property type="project" value="UniProtKB-KW"/>
</dbReference>
<dbReference type="GO" id="GO:0055085">
    <property type="term" value="P:transmembrane transport"/>
    <property type="evidence" value="ECO:0007669"/>
    <property type="project" value="InterPro"/>
</dbReference>
<evidence type="ECO:0000256" key="5">
    <source>
        <dbReference type="ARBA" id="ARBA00022723"/>
    </source>
</evidence>
<evidence type="ECO:0000256" key="4">
    <source>
        <dbReference type="ARBA" id="ARBA00022692"/>
    </source>
</evidence>
<keyword evidence="4 12" id="KW-0812">Transmembrane</keyword>
<dbReference type="InterPro" id="IPR023395">
    <property type="entry name" value="MCP_dom_sf"/>
</dbReference>